<dbReference type="GO" id="GO:0000743">
    <property type="term" value="P:nuclear migration involved in conjugation with cellular fusion"/>
    <property type="evidence" value="ECO:0007669"/>
    <property type="project" value="TreeGrafter"/>
</dbReference>
<evidence type="ECO:0000313" key="16">
    <source>
        <dbReference type="EMBL" id="KIM69979.1"/>
    </source>
</evidence>
<comment type="subcellular location">
    <subcellularLocation>
        <location evidence="3">Cytoplasm</location>
        <location evidence="3">Cell cortex</location>
    </subcellularLocation>
    <subcellularLocation>
        <location evidence="1">Cytoplasm</location>
        <location evidence="1">Cytoskeleton</location>
        <location evidence="1">Microtubule organizing center</location>
        <location evidence="1">Centrosome</location>
        <location evidence="1">Centriole</location>
    </subcellularLocation>
    <subcellularLocation>
        <location evidence="2">Cytoplasm</location>
        <location evidence="2">Cytoskeleton</location>
        <location evidence="2">Spindle</location>
    </subcellularLocation>
</comment>
<dbReference type="PANTHER" id="PTHR18916">
    <property type="entry name" value="DYNACTIN 1-RELATED MICROTUBULE-BINDING"/>
    <property type="match status" value="1"/>
</dbReference>
<feature type="compositionally biased region" description="Low complexity" evidence="14">
    <location>
        <begin position="241"/>
        <end position="250"/>
    </location>
</feature>
<evidence type="ECO:0000313" key="17">
    <source>
        <dbReference type="Proteomes" id="UP000053989"/>
    </source>
</evidence>
<dbReference type="GO" id="GO:0005814">
    <property type="term" value="C:centriole"/>
    <property type="evidence" value="ECO:0007669"/>
    <property type="project" value="UniProtKB-SubCell"/>
</dbReference>
<dbReference type="PROSITE" id="PS00845">
    <property type="entry name" value="CAP_GLY_1"/>
    <property type="match status" value="1"/>
</dbReference>
<dbReference type="HOGENOM" id="CLU_002523_2_0_1"/>
<evidence type="ECO:0000256" key="7">
    <source>
        <dbReference type="ARBA" id="ARBA00022701"/>
    </source>
</evidence>
<dbReference type="GO" id="GO:0000132">
    <property type="term" value="P:establishment of mitotic spindle orientation"/>
    <property type="evidence" value="ECO:0007669"/>
    <property type="project" value="TreeGrafter"/>
</dbReference>
<evidence type="ECO:0000256" key="4">
    <source>
        <dbReference type="ARBA" id="ARBA00011010"/>
    </source>
</evidence>
<keyword evidence="6" id="KW-0132">Cell division</keyword>
<dbReference type="PROSITE" id="PS50245">
    <property type="entry name" value="CAP_GLY_2"/>
    <property type="match status" value="1"/>
</dbReference>
<dbReference type="GO" id="GO:0051286">
    <property type="term" value="C:cell tip"/>
    <property type="evidence" value="ECO:0007669"/>
    <property type="project" value="TreeGrafter"/>
</dbReference>
<name>A0A0C3EP67_9AGAM</name>
<gene>
    <name evidence="16" type="ORF">SCLCIDRAFT_1207237</name>
</gene>
<evidence type="ECO:0000256" key="8">
    <source>
        <dbReference type="ARBA" id="ARBA00022776"/>
    </source>
</evidence>
<keyword evidence="5" id="KW-0963">Cytoplasm</keyword>
<protein>
    <recommendedName>
        <fullName evidence="15">CAP-Gly domain-containing protein</fullName>
    </recommendedName>
</protein>
<dbReference type="InterPro" id="IPR036859">
    <property type="entry name" value="CAP-Gly_dom_sf"/>
</dbReference>
<dbReference type="GO" id="GO:0005874">
    <property type="term" value="C:microtubule"/>
    <property type="evidence" value="ECO:0007669"/>
    <property type="project" value="UniProtKB-KW"/>
</dbReference>
<dbReference type="EMBL" id="KN822005">
    <property type="protein sequence ID" value="KIM69979.1"/>
    <property type="molecule type" value="Genomic_DNA"/>
</dbReference>
<reference evidence="16 17" key="1">
    <citation type="submission" date="2014-04" db="EMBL/GenBank/DDBJ databases">
        <authorList>
            <consortium name="DOE Joint Genome Institute"/>
            <person name="Kuo A."/>
            <person name="Kohler A."/>
            <person name="Nagy L.G."/>
            <person name="Floudas D."/>
            <person name="Copeland A."/>
            <person name="Barry K.W."/>
            <person name="Cichocki N."/>
            <person name="Veneault-Fourrey C."/>
            <person name="LaButti K."/>
            <person name="Lindquist E.A."/>
            <person name="Lipzen A."/>
            <person name="Lundell T."/>
            <person name="Morin E."/>
            <person name="Murat C."/>
            <person name="Sun H."/>
            <person name="Tunlid A."/>
            <person name="Henrissat B."/>
            <person name="Grigoriev I.V."/>
            <person name="Hibbett D.S."/>
            <person name="Martin F."/>
            <person name="Nordberg H.P."/>
            <person name="Cantor M.N."/>
            <person name="Hua S.X."/>
        </authorList>
    </citation>
    <scope>NUCLEOTIDE SEQUENCE [LARGE SCALE GENOMIC DNA]</scope>
    <source>
        <strain evidence="16 17">Foug A</strain>
    </source>
</reference>
<evidence type="ECO:0000256" key="13">
    <source>
        <dbReference type="SAM" id="Coils"/>
    </source>
</evidence>
<feature type="compositionally biased region" description="Polar residues" evidence="14">
    <location>
        <begin position="173"/>
        <end position="183"/>
    </location>
</feature>
<dbReference type="SUPFAM" id="SSF74924">
    <property type="entry name" value="Cap-Gly domain"/>
    <property type="match status" value="1"/>
</dbReference>
<reference evidence="17" key="2">
    <citation type="submission" date="2015-01" db="EMBL/GenBank/DDBJ databases">
        <title>Evolutionary Origins and Diversification of the Mycorrhizal Mutualists.</title>
        <authorList>
            <consortium name="DOE Joint Genome Institute"/>
            <consortium name="Mycorrhizal Genomics Consortium"/>
            <person name="Kohler A."/>
            <person name="Kuo A."/>
            <person name="Nagy L.G."/>
            <person name="Floudas D."/>
            <person name="Copeland A."/>
            <person name="Barry K.W."/>
            <person name="Cichocki N."/>
            <person name="Veneault-Fourrey C."/>
            <person name="LaButti K."/>
            <person name="Lindquist E.A."/>
            <person name="Lipzen A."/>
            <person name="Lundell T."/>
            <person name="Morin E."/>
            <person name="Murat C."/>
            <person name="Riley R."/>
            <person name="Ohm R."/>
            <person name="Sun H."/>
            <person name="Tunlid A."/>
            <person name="Henrissat B."/>
            <person name="Grigoriev I.V."/>
            <person name="Hibbett D.S."/>
            <person name="Martin F."/>
        </authorList>
    </citation>
    <scope>NUCLEOTIDE SEQUENCE [LARGE SCALE GENOMIC DNA]</scope>
    <source>
        <strain evidence="17">Foug A</strain>
    </source>
</reference>
<keyword evidence="12" id="KW-0131">Cell cycle</keyword>
<dbReference type="Pfam" id="PF01302">
    <property type="entry name" value="CAP_GLY"/>
    <property type="match status" value="1"/>
</dbReference>
<dbReference type="InParanoid" id="A0A0C3EP67"/>
<feature type="compositionally biased region" description="Low complexity" evidence="14">
    <location>
        <begin position="200"/>
        <end position="219"/>
    </location>
</feature>
<dbReference type="Proteomes" id="UP000053989">
    <property type="component" value="Unassembled WGS sequence"/>
</dbReference>
<evidence type="ECO:0000256" key="2">
    <source>
        <dbReference type="ARBA" id="ARBA00004186"/>
    </source>
</evidence>
<keyword evidence="10 13" id="KW-0175">Coiled coil</keyword>
<evidence type="ECO:0000256" key="10">
    <source>
        <dbReference type="ARBA" id="ARBA00023054"/>
    </source>
</evidence>
<evidence type="ECO:0000259" key="15">
    <source>
        <dbReference type="PROSITE" id="PS50245"/>
    </source>
</evidence>
<evidence type="ECO:0000256" key="3">
    <source>
        <dbReference type="ARBA" id="ARBA00004544"/>
    </source>
</evidence>
<proteinExistence type="inferred from homology"/>
<dbReference type="OrthoDB" id="2130750at2759"/>
<feature type="domain" description="CAP-Gly" evidence="15">
    <location>
        <begin position="25"/>
        <end position="67"/>
    </location>
</feature>
<evidence type="ECO:0000256" key="6">
    <source>
        <dbReference type="ARBA" id="ARBA00022618"/>
    </source>
</evidence>
<evidence type="ECO:0000256" key="14">
    <source>
        <dbReference type="SAM" id="MobiDB-lite"/>
    </source>
</evidence>
<feature type="region of interest" description="Disordered" evidence="14">
    <location>
        <begin position="1182"/>
        <end position="1203"/>
    </location>
</feature>
<dbReference type="GO" id="GO:0005819">
    <property type="term" value="C:spindle"/>
    <property type="evidence" value="ECO:0007669"/>
    <property type="project" value="UniProtKB-SubCell"/>
</dbReference>
<evidence type="ECO:0000256" key="1">
    <source>
        <dbReference type="ARBA" id="ARBA00004114"/>
    </source>
</evidence>
<dbReference type="GO" id="GO:0005816">
    <property type="term" value="C:spindle pole body"/>
    <property type="evidence" value="ECO:0007669"/>
    <property type="project" value="TreeGrafter"/>
</dbReference>
<dbReference type="GO" id="GO:0030286">
    <property type="term" value="C:dynein complex"/>
    <property type="evidence" value="ECO:0007669"/>
    <property type="project" value="UniProtKB-KW"/>
</dbReference>
<keyword evidence="9" id="KW-0243">Dynein</keyword>
<accession>A0A0C3EP67</accession>
<keyword evidence="17" id="KW-1185">Reference proteome</keyword>
<dbReference type="Gene3D" id="2.30.30.190">
    <property type="entry name" value="CAP Gly-rich-like domain"/>
    <property type="match status" value="1"/>
</dbReference>
<dbReference type="STRING" id="1036808.A0A0C3EP67"/>
<evidence type="ECO:0000256" key="5">
    <source>
        <dbReference type="ARBA" id="ARBA00022490"/>
    </source>
</evidence>
<feature type="compositionally biased region" description="Low complexity" evidence="14">
    <location>
        <begin position="105"/>
        <end position="123"/>
    </location>
</feature>
<dbReference type="InterPro" id="IPR022157">
    <property type="entry name" value="Dynactin"/>
</dbReference>
<dbReference type="SMART" id="SM01052">
    <property type="entry name" value="CAP_GLY"/>
    <property type="match status" value="1"/>
</dbReference>
<comment type="similarity">
    <text evidence="4">Belongs to the dynactin 150 kDa subunit family.</text>
</comment>
<keyword evidence="11" id="KW-0206">Cytoskeleton</keyword>
<dbReference type="InterPro" id="IPR000938">
    <property type="entry name" value="CAP-Gly_domain"/>
</dbReference>
<feature type="compositionally biased region" description="Polar residues" evidence="14">
    <location>
        <begin position="251"/>
        <end position="261"/>
    </location>
</feature>
<evidence type="ECO:0000256" key="12">
    <source>
        <dbReference type="ARBA" id="ARBA00023306"/>
    </source>
</evidence>
<evidence type="ECO:0000256" key="11">
    <source>
        <dbReference type="ARBA" id="ARBA00023212"/>
    </source>
</evidence>
<dbReference type="GO" id="GO:0051301">
    <property type="term" value="P:cell division"/>
    <property type="evidence" value="ECO:0007669"/>
    <property type="project" value="UniProtKB-KW"/>
</dbReference>
<evidence type="ECO:0000256" key="9">
    <source>
        <dbReference type="ARBA" id="ARBA00023017"/>
    </source>
</evidence>
<feature type="region of interest" description="Disordered" evidence="14">
    <location>
        <begin position="77"/>
        <end position="262"/>
    </location>
</feature>
<keyword evidence="7" id="KW-0493">Microtubule</keyword>
<dbReference type="Pfam" id="PF12455">
    <property type="entry name" value="Dynactin"/>
    <property type="match status" value="1"/>
</dbReference>
<feature type="coiled-coil region" evidence="13">
    <location>
        <begin position="1010"/>
        <end position="1110"/>
    </location>
</feature>
<feature type="coiled-coil region" evidence="13">
    <location>
        <begin position="331"/>
        <end position="655"/>
    </location>
</feature>
<dbReference type="PANTHER" id="PTHR18916:SF6">
    <property type="entry name" value="DYNACTIN SUBUNIT 1"/>
    <property type="match status" value="1"/>
</dbReference>
<sequence length="1288" mass="142403">MSFADPPIGALIEISTGRGIVRFCGTTSFAPGKWVGIELFEPRGKNDGSINGMGYFSCKPMHGVFIRPSQVKVLSVEPEQPPVTRPSAVSARPIAAHQRTPSTGLARAASLRSSAASSRSASPVKPPAISIPPPSGTASPRISRLAPPPPGSPAKRIPSLTLQPRKSFPRSASGDSNGPSSPALQGPRTHQILARDTSIAASQRPSSPLSLPPQIASPQTQSKPLQPLHSSPLPITPPQLPVQVSSSPSLTNELPSTNAASSLAVGPLHTNVVSMSREPSSQSAARSIDDAELQELRAKTRVLEAKRADDARHIRELENRLSEAESFVALRPKLQAKLNQLQTELIATRRELADAQQLAQLSDNRGIDSQEQLEMAMLDKEVAEEKAELAQAELEEVKERFAQLEVELQVFKEGGAVGEEEDTTIKSSLAYIQLEKQNERLKEALIRLRDMSQETEHDQRHRIAELEKDVTSIDDLQGQYESTLIRLSNAETQIEHLKSQLDATLGAEEMLVQLTERNLMLSEKIEEMRITIEDLEALKELNDELEENHMETEKALQEEINTKDTQIREHAQKISTLEDACQDLDNTIGQFRELVLQLQSELDTLRTQTQNAQHESAAAASQTAAMMSLNLKLQSTAAKNQAKAVELAIRKLEARESRELLSIIQPYLPQLYVENDSDATSCYLFFQRLGCKIDIINNIVGQAHGLPESLNGSVPETLVGICEMRGRAAGLSTLCKRFAAILRRCDTSSFLNAGRIYPEIAPMEKRIDMHVDLLRRDEFREMEFVNDILKLQAQFDHLAETYFSGFDHDLGERELGYALSFDNDLDVFAASIGLTKTSVATILHDEDVVLDMGGYDPESELFEPLQRLLDQCKSAKVLSKKLTKRMEEVIQDSTALKGHLILQLKSLSNTVPELVNFGISLAQQVIPHLSDARSAKSPFQLTSVLSYAKQIAITTIAKEMRPGTSWWEAVSEAIAALAGECGKLLPLALESENVWKISGTPPWVVRIEEIKASTAVNVEAERKAAQLQDEVQGLVRNLKARDQNLQEAGVKIELMERRMEAVKKQADTIVEFEIELSKARKQERAYEEAMEQLQADLDTLEQDNAKLKAMAAPEKQAAGNQPTEPDNAPIEGSIETSHLLEQIEALRGTVRYLRTENSYLKGQDLLKEIRALPPLPDPVARVATPPLDPSGTSDSEDSDYDIPETPPTLRSLATETKMLYHDAIRFSSSPRVVDLSIVHAKRAESEGRSVKGWIRKKDTPAHQILERKMEAERLRKRVKSLLDRASAL</sequence>
<keyword evidence="8" id="KW-0498">Mitosis</keyword>
<organism evidence="16 17">
    <name type="scientific">Scleroderma citrinum Foug A</name>
    <dbReference type="NCBI Taxonomy" id="1036808"/>
    <lineage>
        <taxon>Eukaryota</taxon>
        <taxon>Fungi</taxon>
        <taxon>Dikarya</taxon>
        <taxon>Basidiomycota</taxon>
        <taxon>Agaricomycotina</taxon>
        <taxon>Agaricomycetes</taxon>
        <taxon>Agaricomycetidae</taxon>
        <taxon>Boletales</taxon>
        <taxon>Sclerodermatineae</taxon>
        <taxon>Sclerodermataceae</taxon>
        <taxon>Scleroderma</taxon>
    </lineage>
</organism>
<feature type="compositionally biased region" description="Pro residues" evidence="14">
    <location>
        <begin position="124"/>
        <end position="135"/>
    </location>
</feature>